<name>Q2N6T6_ERYLH</name>
<keyword evidence="4" id="KW-1185">Reference proteome</keyword>
<organism evidence="3 4">
    <name type="scientific">Erythrobacter litoralis (strain HTCC2594)</name>
    <dbReference type="NCBI Taxonomy" id="314225"/>
    <lineage>
        <taxon>Bacteria</taxon>
        <taxon>Pseudomonadati</taxon>
        <taxon>Pseudomonadota</taxon>
        <taxon>Alphaproteobacteria</taxon>
        <taxon>Sphingomonadales</taxon>
        <taxon>Erythrobacteraceae</taxon>
        <taxon>Erythrobacter/Porphyrobacter group</taxon>
        <taxon>Erythrobacter</taxon>
    </lineage>
</organism>
<proteinExistence type="predicted"/>
<dbReference type="SUPFAM" id="SSF56235">
    <property type="entry name" value="N-terminal nucleophile aminohydrolases (Ntn hydrolases)"/>
    <property type="match status" value="1"/>
</dbReference>
<dbReference type="STRING" id="314225.ELI_12565"/>
<dbReference type="Gene3D" id="3.40.50.620">
    <property type="entry name" value="HUPs"/>
    <property type="match status" value="1"/>
</dbReference>
<evidence type="ECO:0000313" key="3">
    <source>
        <dbReference type="EMBL" id="ABC64605.1"/>
    </source>
</evidence>
<accession>Q2N6T6</accession>
<evidence type="ECO:0000313" key="4">
    <source>
        <dbReference type="Proteomes" id="UP000008808"/>
    </source>
</evidence>
<dbReference type="Pfam" id="PF00733">
    <property type="entry name" value="Asn_synthase"/>
    <property type="match status" value="1"/>
</dbReference>
<dbReference type="Proteomes" id="UP000008808">
    <property type="component" value="Chromosome"/>
</dbReference>
<dbReference type="OrthoDB" id="9763290at2"/>
<dbReference type="EMBL" id="CP000157">
    <property type="protein sequence ID" value="ABC64605.1"/>
    <property type="molecule type" value="Genomic_DNA"/>
</dbReference>
<dbReference type="InterPro" id="IPR029055">
    <property type="entry name" value="Ntn_hydrolases_N"/>
</dbReference>
<dbReference type="KEGG" id="eli:ELI_12565"/>
<dbReference type="InterPro" id="IPR001962">
    <property type="entry name" value="Asn_synthase"/>
</dbReference>
<protein>
    <submittedName>
        <fullName evidence="3">Asparagine synthetase-like protein</fullName>
    </submittedName>
</protein>
<dbReference type="RefSeq" id="WP_011415427.1">
    <property type="nucleotide sequence ID" value="NC_007722.1"/>
</dbReference>
<feature type="region of interest" description="Disordered" evidence="1">
    <location>
        <begin position="524"/>
        <end position="543"/>
    </location>
</feature>
<dbReference type="GO" id="GO:0006529">
    <property type="term" value="P:asparagine biosynthetic process"/>
    <property type="evidence" value="ECO:0007669"/>
    <property type="project" value="InterPro"/>
</dbReference>
<dbReference type="eggNOG" id="COG0367">
    <property type="taxonomic scope" value="Bacteria"/>
</dbReference>
<dbReference type="SUPFAM" id="SSF52402">
    <property type="entry name" value="Adenine nucleotide alpha hydrolases-like"/>
    <property type="match status" value="1"/>
</dbReference>
<reference evidence="4" key="1">
    <citation type="journal article" date="2009" name="J. Bacteriol.">
        <title>Complete genome sequence of Erythrobacter litoralis HTCC2594.</title>
        <authorList>
            <person name="Oh H.M."/>
            <person name="Giovannoni S.J."/>
            <person name="Ferriera S."/>
            <person name="Johnson J."/>
            <person name="Cho J.C."/>
        </authorList>
    </citation>
    <scope>NUCLEOTIDE SEQUENCE [LARGE SCALE GENOMIC DNA]</scope>
    <source>
        <strain evidence="4">HTCC2594</strain>
    </source>
</reference>
<dbReference type="InterPro" id="IPR014729">
    <property type="entry name" value="Rossmann-like_a/b/a_fold"/>
</dbReference>
<dbReference type="GO" id="GO:0004066">
    <property type="term" value="F:asparagine synthase (glutamine-hydrolyzing) activity"/>
    <property type="evidence" value="ECO:0007669"/>
    <property type="project" value="InterPro"/>
</dbReference>
<evidence type="ECO:0000259" key="2">
    <source>
        <dbReference type="Pfam" id="PF00733"/>
    </source>
</evidence>
<gene>
    <name evidence="3" type="ordered locus">ELI_12565</name>
</gene>
<feature type="domain" description="Asparagine synthetase" evidence="2">
    <location>
        <begin position="499"/>
        <end position="594"/>
    </location>
</feature>
<dbReference type="AlphaFoldDB" id="Q2N6T6"/>
<dbReference type="HOGENOM" id="CLU_014658_3_3_5"/>
<sequence>MFAVVSSPGAVPHDLAQALDSWLASYGLDRQVHTLPHAVILAAPSRCAIGARTVLDGWIDNCSELGTELGVSSENPAAIYDAALARWGVYADRHVVGQYVAATVFDSGDIRLSRSPLAAPPVHWTCHGGLVIAGTLPTLFPRLGIALELDLDRVADLLAIDHGCEPGASHYLGIERLRQGAIAEVGRDRTRVEHWYGPDCIADIAVSTDAETLEQTEALLGEACRAALSRSKRPVTSLSGGLDSPLVASELLAQMPDEQRLPSITFVPGPDWHGRDHVGKVGDEWPAVQRFAAMHPRLDPHRADGSIGEFDHKFREIAALAGTLNPGLAHFGPHHGVWQKARDLGCDWLFGAGFGNQTISRDGRWAYAQYLRELKWGEMIRALRGRTYDHRSLPHKLLALSVLPNLPQKLRSVIKGTLRPERRDGLQWASLLSREARERFRKRAEKRRSHPEWEGFSYAASREEALRRDLRAQDHEANEITVALELHYGLRYHDITTYRPLAEFCFGLPTEQFMRQGEHRSLARRLAKGRMPESQRTSTLYGAPMPDWHARLKNRREELLQQVDALGRSAAVRSLLDIDRMRTMLEQLPDEHPQDQFVDMPYIQGLPMALVTAQFIAMSEGRNDI</sequence>
<evidence type="ECO:0000256" key="1">
    <source>
        <dbReference type="SAM" id="MobiDB-lite"/>
    </source>
</evidence>